<evidence type="ECO:0000259" key="8">
    <source>
        <dbReference type="SMART" id="SM00830"/>
    </source>
</evidence>
<comment type="cofactor">
    <cofactor evidence="1 7">
        <name>pyridoxal 5'-phosphate</name>
        <dbReference type="ChEBI" id="CHEBI:597326"/>
    </cofactor>
</comment>
<dbReference type="SUPFAM" id="SSF53383">
    <property type="entry name" value="PLP-dependent transferases"/>
    <property type="match status" value="1"/>
</dbReference>
<evidence type="ECO:0000256" key="7">
    <source>
        <dbReference type="RuleBase" id="RU000481"/>
    </source>
</evidence>
<protein>
    <recommendedName>
        <fullName evidence="7">Aminotransferase</fullName>
        <ecNumber evidence="7">2.6.1.-</ecNumber>
    </recommendedName>
</protein>
<keyword evidence="4 7" id="KW-0032">Aminotransferase</keyword>
<dbReference type="SUPFAM" id="SSF48600">
    <property type="entry name" value="Chorismate mutase II"/>
    <property type="match status" value="1"/>
</dbReference>
<dbReference type="InterPro" id="IPR015421">
    <property type="entry name" value="PyrdxlP-dep_Trfase_major"/>
</dbReference>
<evidence type="ECO:0000256" key="2">
    <source>
        <dbReference type="ARBA" id="ARBA00007441"/>
    </source>
</evidence>
<dbReference type="GO" id="GO:0004106">
    <property type="term" value="F:chorismate mutase activity"/>
    <property type="evidence" value="ECO:0007669"/>
    <property type="project" value="InterPro"/>
</dbReference>
<organism evidence="9 10">
    <name type="scientific">Caldiarchaeum subterraneum</name>
    <dbReference type="NCBI Taxonomy" id="311458"/>
    <lineage>
        <taxon>Archaea</taxon>
        <taxon>Nitrososphaerota</taxon>
        <taxon>Candidatus Caldarchaeales</taxon>
        <taxon>Candidatus Caldarchaeaceae</taxon>
        <taxon>Candidatus Caldarchaeum</taxon>
    </lineage>
</organism>
<dbReference type="PROSITE" id="PS00105">
    <property type="entry name" value="AA_TRANSFER_CLASS_1"/>
    <property type="match status" value="1"/>
</dbReference>
<dbReference type="EC" id="2.6.1.-" evidence="7"/>
<evidence type="ECO:0000313" key="9">
    <source>
        <dbReference type="EMBL" id="HIQ29240.1"/>
    </source>
</evidence>
<evidence type="ECO:0000256" key="4">
    <source>
        <dbReference type="ARBA" id="ARBA00022576"/>
    </source>
</evidence>
<evidence type="ECO:0000256" key="6">
    <source>
        <dbReference type="ARBA" id="ARBA00022898"/>
    </source>
</evidence>
<comment type="similarity">
    <text evidence="2 7">Belongs to the class-I pyridoxal-phosphate-dependent aminotransferase family.</text>
</comment>
<proteinExistence type="inferred from homology"/>
<evidence type="ECO:0000313" key="10">
    <source>
        <dbReference type="Proteomes" id="UP000608579"/>
    </source>
</evidence>
<evidence type="ECO:0000256" key="5">
    <source>
        <dbReference type="ARBA" id="ARBA00022679"/>
    </source>
</evidence>
<keyword evidence="6" id="KW-0663">Pyridoxal phosphate</keyword>
<comment type="subunit">
    <text evidence="3">Homodimer.</text>
</comment>
<sequence length="470" mass="53040">MAKAEELQGLRDEVEQVSLEIVRLLGKRMELVARIAEAKKKLGEPLVDFEVERRVRSRLSDEARKLGISEELVNKITTLMLQESVKLQEAGEKPKRQVSHFDIFRRARELEAEGKRVVRLEVGEPDLGAPGEVAGATAEAVKQGRSRYSDAKGIAELRKKLAEYLSNKYNTEVKAENLILTPGGRFAIYLTMRTTLNMGDEIIIIDPSWPMYKNCAEFLGVRPVVVNTSVENGWLPNADEVAEKITQATRAIVLNYPCNPTGKVIDRRTFRKLLDIARENNLYVISDEVYADYSFSEYPPSVLEYDDANFIRVSSFSKSWGMTGYRVGYVTASRELVEKMAKINGMLITCVPEFIQYGCLKALELEETVRRYAEIMKKRMEAAVNTLSKIPATVHKPEGGMYVFPRINVDGLDSIDFAFDLLEKKHVALAPGTVFGDYSNYIRISLGASEEDIRRGIELIGEYLQENVKT</sequence>
<dbReference type="GO" id="GO:0006520">
    <property type="term" value="P:amino acid metabolic process"/>
    <property type="evidence" value="ECO:0007669"/>
    <property type="project" value="InterPro"/>
</dbReference>
<dbReference type="InterPro" id="IPR036263">
    <property type="entry name" value="Chorismate_II_sf"/>
</dbReference>
<dbReference type="PANTHER" id="PTHR46383:SF1">
    <property type="entry name" value="ASPARTATE AMINOTRANSFERASE"/>
    <property type="match status" value="1"/>
</dbReference>
<evidence type="ECO:0000256" key="1">
    <source>
        <dbReference type="ARBA" id="ARBA00001933"/>
    </source>
</evidence>
<accession>A0A833EBW3</accession>
<dbReference type="Gene3D" id="3.40.640.10">
    <property type="entry name" value="Type I PLP-dependent aspartate aminotransferase-like (Major domain)"/>
    <property type="match status" value="1"/>
</dbReference>
<dbReference type="Gene3D" id="3.90.1150.10">
    <property type="entry name" value="Aspartate Aminotransferase, domain 1"/>
    <property type="match status" value="1"/>
</dbReference>
<keyword evidence="5 7" id="KW-0808">Transferase</keyword>
<gene>
    <name evidence="9" type="ORF">EYH45_01600</name>
</gene>
<dbReference type="EMBL" id="DQVM01000029">
    <property type="protein sequence ID" value="HIQ29240.1"/>
    <property type="molecule type" value="Genomic_DNA"/>
</dbReference>
<dbReference type="GO" id="GO:0008483">
    <property type="term" value="F:transaminase activity"/>
    <property type="evidence" value="ECO:0007669"/>
    <property type="project" value="UniProtKB-KW"/>
</dbReference>
<evidence type="ECO:0000256" key="3">
    <source>
        <dbReference type="ARBA" id="ARBA00011738"/>
    </source>
</evidence>
<comment type="caution">
    <text evidence="9">The sequence shown here is derived from an EMBL/GenBank/DDBJ whole genome shotgun (WGS) entry which is preliminary data.</text>
</comment>
<dbReference type="InterPro" id="IPR004839">
    <property type="entry name" value="Aminotransferase_I/II_large"/>
</dbReference>
<dbReference type="InterPro" id="IPR002701">
    <property type="entry name" value="CM_II_prokaryot"/>
</dbReference>
<reference evidence="9" key="1">
    <citation type="journal article" date="2020" name="ISME J.">
        <title>Gammaproteobacteria mediating utilization of methyl-, sulfur- and petroleum organic compounds in deep ocean hydrothermal plumes.</title>
        <authorList>
            <person name="Zhou Z."/>
            <person name="Liu Y."/>
            <person name="Pan J."/>
            <person name="Cron B.R."/>
            <person name="Toner B.M."/>
            <person name="Anantharaman K."/>
            <person name="Breier J.A."/>
            <person name="Dick G.J."/>
            <person name="Li M."/>
        </authorList>
    </citation>
    <scope>NUCLEOTIDE SEQUENCE</scope>
    <source>
        <strain evidence="9">SZUA-1515</strain>
    </source>
</reference>
<dbReference type="InterPro" id="IPR050596">
    <property type="entry name" value="AspAT/PAT-like"/>
</dbReference>
<name>A0A833EBW3_CALS0</name>
<dbReference type="Gene3D" id="1.20.59.10">
    <property type="entry name" value="Chorismate mutase"/>
    <property type="match status" value="1"/>
</dbReference>
<dbReference type="Pfam" id="PF01817">
    <property type="entry name" value="CM_2"/>
    <property type="match status" value="1"/>
</dbReference>
<feature type="domain" description="Chorismate mutase" evidence="8">
    <location>
        <begin position="11"/>
        <end position="91"/>
    </location>
</feature>
<dbReference type="GO" id="GO:0046417">
    <property type="term" value="P:chorismate metabolic process"/>
    <property type="evidence" value="ECO:0007669"/>
    <property type="project" value="InterPro"/>
</dbReference>
<dbReference type="PANTHER" id="PTHR46383">
    <property type="entry name" value="ASPARTATE AMINOTRANSFERASE"/>
    <property type="match status" value="1"/>
</dbReference>
<dbReference type="Proteomes" id="UP000608579">
    <property type="component" value="Unassembled WGS sequence"/>
</dbReference>
<dbReference type="CDD" id="cd00609">
    <property type="entry name" value="AAT_like"/>
    <property type="match status" value="1"/>
</dbReference>
<dbReference type="AlphaFoldDB" id="A0A833EBW3"/>
<dbReference type="InterPro" id="IPR015424">
    <property type="entry name" value="PyrdxlP-dep_Trfase"/>
</dbReference>
<dbReference type="SMART" id="SM00830">
    <property type="entry name" value="CM_2"/>
    <property type="match status" value="1"/>
</dbReference>
<dbReference type="Pfam" id="PF00155">
    <property type="entry name" value="Aminotran_1_2"/>
    <property type="match status" value="1"/>
</dbReference>
<dbReference type="InterPro" id="IPR036979">
    <property type="entry name" value="CM_dom_sf"/>
</dbReference>
<dbReference type="GO" id="GO:0030170">
    <property type="term" value="F:pyridoxal phosphate binding"/>
    <property type="evidence" value="ECO:0007669"/>
    <property type="project" value="InterPro"/>
</dbReference>
<dbReference type="InterPro" id="IPR004838">
    <property type="entry name" value="NHTrfase_class1_PyrdxlP-BS"/>
</dbReference>
<dbReference type="InterPro" id="IPR015422">
    <property type="entry name" value="PyrdxlP-dep_Trfase_small"/>
</dbReference>